<reference evidence="1 2" key="1">
    <citation type="submission" date="2023-07" db="EMBL/GenBank/DDBJ databases">
        <title>Sorghum-associated microbial communities from plants grown in Nebraska, USA.</title>
        <authorList>
            <person name="Schachtman D."/>
        </authorList>
    </citation>
    <scope>NUCLEOTIDE SEQUENCE [LARGE SCALE GENOMIC DNA]</scope>
    <source>
        <strain evidence="1 2">BE308</strain>
    </source>
</reference>
<keyword evidence="2" id="KW-1185">Reference proteome</keyword>
<dbReference type="Proteomes" id="UP001268089">
    <property type="component" value="Unassembled WGS sequence"/>
</dbReference>
<name>A0ABU1ZMV0_9BURK</name>
<evidence type="ECO:0000313" key="2">
    <source>
        <dbReference type="Proteomes" id="UP001268089"/>
    </source>
</evidence>
<accession>A0ABU1ZMV0</accession>
<dbReference type="RefSeq" id="WP_310342489.1">
    <property type="nucleotide sequence ID" value="NZ_JAVDXO010000004.1"/>
</dbReference>
<evidence type="ECO:0000313" key="1">
    <source>
        <dbReference type="EMBL" id="MDR7306867.1"/>
    </source>
</evidence>
<sequence>MTLRSSRKAIGVFLAFGLAEVAAYQAAFGAYGLTCVAAYVHFLLAKAP</sequence>
<proteinExistence type="predicted"/>
<organism evidence="1 2">
    <name type="scientific">Rhodoferax saidenbachensis</name>
    <dbReference type="NCBI Taxonomy" id="1484693"/>
    <lineage>
        <taxon>Bacteria</taxon>
        <taxon>Pseudomonadati</taxon>
        <taxon>Pseudomonadota</taxon>
        <taxon>Betaproteobacteria</taxon>
        <taxon>Burkholderiales</taxon>
        <taxon>Comamonadaceae</taxon>
        <taxon>Rhodoferax</taxon>
    </lineage>
</organism>
<comment type="caution">
    <text evidence="1">The sequence shown here is derived from an EMBL/GenBank/DDBJ whole genome shotgun (WGS) entry which is preliminary data.</text>
</comment>
<protein>
    <submittedName>
        <fullName evidence="1">Uncharacterized protein</fullName>
    </submittedName>
</protein>
<gene>
    <name evidence="1" type="ORF">J2X15_002153</name>
</gene>
<dbReference type="EMBL" id="JAVDXO010000004">
    <property type="protein sequence ID" value="MDR7306867.1"/>
    <property type="molecule type" value="Genomic_DNA"/>
</dbReference>